<dbReference type="CDD" id="cd04460">
    <property type="entry name" value="S1_RpoE"/>
    <property type="match status" value="1"/>
</dbReference>
<dbReference type="PROSITE" id="PS50126">
    <property type="entry name" value="S1"/>
    <property type="match status" value="1"/>
</dbReference>
<dbReference type="SMART" id="SM00316">
    <property type="entry name" value="S1"/>
    <property type="match status" value="1"/>
</dbReference>
<dbReference type="PANTHER" id="PTHR12709">
    <property type="entry name" value="DNA-DIRECTED RNA POLYMERASE II, III"/>
    <property type="match status" value="1"/>
</dbReference>
<keyword evidence="2 4" id="KW-0240">DNA-directed RNA polymerase</keyword>
<dbReference type="Proteomes" id="UP000619545">
    <property type="component" value="Unassembled WGS sequence"/>
</dbReference>
<dbReference type="GeneID" id="1478046"/>
<dbReference type="EMBL" id="DUJS01000004">
    <property type="protein sequence ID" value="HII70920.1"/>
    <property type="molecule type" value="Genomic_DNA"/>
</dbReference>
<dbReference type="NCBIfam" id="NF006333">
    <property type="entry name" value="PRK08563.1"/>
    <property type="match status" value="1"/>
</dbReference>
<dbReference type="GO" id="GO:0003677">
    <property type="term" value="F:DNA binding"/>
    <property type="evidence" value="ECO:0007669"/>
    <property type="project" value="InterPro"/>
</dbReference>
<dbReference type="InterPro" id="IPR004519">
    <property type="entry name" value="RNAP_E/RPC8"/>
</dbReference>
<comment type="catalytic activity">
    <reaction evidence="4">
        <text>RNA(n) + a ribonucleoside 5'-triphosphate = RNA(n+1) + diphosphate</text>
        <dbReference type="Rhea" id="RHEA:21248"/>
        <dbReference type="Rhea" id="RHEA-COMP:14527"/>
        <dbReference type="Rhea" id="RHEA-COMP:17342"/>
        <dbReference type="ChEBI" id="CHEBI:33019"/>
        <dbReference type="ChEBI" id="CHEBI:61557"/>
        <dbReference type="ChEBI" id="CHEBI:140395"/>
        <dbReference type="EC" id="2.7.7.6"/>
    </reaction>
</comment>
<comment type="caution">
    <text evidence="6">The sequence shown here is derived from an EMBL/GenBank/DDBJ whole genome shotgun (WGS) entry which is preliminary data.</text>
</comment>
<dbReference type="GO" id="GO:0000428">
    <property type="term" value="C:DNA-directed RNA polymerase complex"/>
    <property type="evidence" value="ECO:0007669"/>
    <property type="project" value="UniProtKB-KW"/>
</dbReference>
<keyword evidence="4 6" id="KW-0808">Transferase</keyword>
<keyword evidence="4 6" id="KW-0548">Nucleotidyltransferase</keyword>
<accession>A0A832T2I5</accession>
<comment type="function">
    <text evidence="4">DNA-dependent RNA polymerase (RNAP) catalyzes the transcription of DNA into RNA using the four ribonucleoside triphosphates as substrates.</text>
</comment>
<proteinExistence type="inferred from homology"/>
<dbReference type="GO" id="GO:0003899">
    <property type="term" value="F:DNA-directed RNA polymerase activity"/>
    <property type="evidence" value="ECO:0007669"/>
    <property type="project" value="UniProtKB-UniRule"/>
</dbReference>
<comment type="domain">
    <text evidence="4">Forms 2 domains with an elongated structure; Rpo4 packs into the hinge region between the 2 domains.</text>
</comment>
<dbReference type="InterPro" id="IPR003029">
    <property type="entry name" value="S1_domain"/>
</dbReference>
<protein>
    <recommendedName>
        <fullName evidence="4">DNA-directed RNA polymerase subunit Rpo7</fullName>
        <ecNumber evidence="4">2.7.7.6</ecNumber>
    </recommendedName>
    <alternativeName>
        <fullName evidence="4">DNA-directed RNA polymerase subunit E</fullName>
    </alternativeName>
</protein>
<evidence type="ECO:0000313" key="7">
    <source>
        <dbReference type="Proteomes" id="UP000619545"/>
    </source>
</evidence>
<keyword evidence="4" id="KW-0963">Cytoplasm</keyword>
<evidence type="ECO:0000256" key="3">
    <source>
        <dbReference type="ARBA" id="ARBA00023163"/>
    </source>
</evidence>
<dbReference type="HAMAP" id="MF_00865">
    <property type="entry name" value="RNApol_arch_Rpo7"/>
    <property type="match status" value="1"/>
</dbReference>
<dbReference type="Gene3D" id="2.40.50.140">
    <property type="entry name" value="Nucleic acid-binding proteins"/>
    <property type="match status" value="1"/>
</dbReference>
<gene>
    <name evidence="4" type="primary">rpo7</name>
    <name evidence="4" type="synonym">rpoE</name>
    <name evidence="6" type="ORF">HA336_06800</name>
</gene>
<dbReference type="Pfam" id="PF00575">
    <property type="entry name" value="S1"/>
    <property type="match status" value="1"/>
</dbReference>
<dbReference type="InterPro" id="IPR046399">
    <property type="entry name" value="RNApol_Rpo7"/>
</dbReference>
<evidence type="ECO:0000256" key="1">
    <source>
        <dbReference type="ARBA" id="ARBA00009307"/>
    </source>
</evidence>
<comment type="similarity">
    <text evidence="1 4">Belongs to the eukaryotic RPB7/RPC8 RNA polymerase subunit family.</text>
</comment>
<dbReference type="NCBIfam" id="TIGR00448">
    <property type="entry name" value="rpoE"/>
    <property type="match status" value="1"/>
</dbReference>
<sequence>MYELVELETTVRIPPTQFTSDVEDAVLKALENDVEGKLFREDDTGEPIGFVVFVDEILDVENEGIFPGDGASYHRVRFRALVFRPVEREVVVGEVTRVKEYGAFVRLGPLDGLLHVSQILDEYMYYDGAREALVGEETGRELKRGDVIKVMIIGVSLNEERPRDSKIALTVKRPGLGKPEWWE</sequence>
<dbReference type="SUPFAM" id="SSF50249">
    <property type="entry name" value="Nucleic acid-binding proteins"/>
    <property type="match status" value="1"/>
</dbReference>
<keyword evidence="3 4" id="KW-0804">Transcription</keyword>
<dbReference type="OMA" id="TMRQPGL"/>
<dbReference type="CDD" id="cd04331">
    <property type="entry name" value="RNAP_E_N"/>
    <property type="match status" value="1"/>
</dbReference>
<dbReference type="EC" id="2.7.7.6" evidence="4"/>
<dbReference type="GO" id="GO:0006352">
    <property type="term" value="P:DNA-templated transcription initiation"/>
    <property type="evidence" value="ECO:0007669"/>
    <property type="project" value="InterPro"/>
</dbReference>
<dbReference type="SUPFAM" id="SSF88798">
    <property type="entry name" value="N-terminal, heterodimerisation domain of RBP7 (RpoE)"/>
    <property type="match status" value="1"/>
</dbReference>
<dbReference type="Gene3D" id="3.30.1490.120">
    <property type="entry name" value="RNA polymerase Rpb7-like, N-terminal domain"/>
    <property type="match status" value="1"/>
</dbReference>
<evidence type="ECO:0000259" key="5">
    <source>
        <dbReference type="PROSITE" id="PS50126"/>
    </source>
</evidence>
<dbReference type="AlphaFoldDB" id="A0A832T2I5"/>
<evidence type="ECO:0000256" key="4">
    <source>
        <dbReference type="HAMAP-Rule" id="MF_00865"/>
    </source>
</evidence>
<dbReference type="InterPro" id="IPR012340">
    <property type="entry name" value="NA-bd_OB-fold"/>
</dbReference>
<name>A0A832T2I5_9EURY</name>
<evidence type="ECO:0000256" key="2">
    <source>
        <dbReference type="ARBA" id="ARBA00022478"/>
    </source>
</evidence>
<reference evidence="6" key="1">
    <citation type="journal article" date="2020" name="bioRxiv">
        <title>A rank-normalized archaeal taxonomy based on genome phylogeny resolves widespread incomplete and uneven classifications.</title>
        <authorList>
            <person name="Rinke C."/>
            <person name="Chuvochina M."/>
            <person name="Mussig A.J."/>
            <person name="Chaumeil P.-A."/>
            <person name="Waite D.W."/>
            <person name="Whitman W.B."/>
            <person name="Parks D.H."/>
            <person name="Hugenholtz P."/>
        </authorList>
    </citation>
    <scope>NUCLEOTIDE SEQUENCE</scope>
    <source>
        <strain evidence="6">UBA8853</strain>
    </source>
</reference>
<evidence type="ECO:0000313" key="6">
    <source>
        <dbReference type="EMBL" id="HII70920.1"/>
    </source>
</evidence>
<dbReference type="PANTHER" id="PTHR12709:SF4">
    <property type="entry name" value="DNA-DIRECTED RNA POLYMERASE II SUBUNIT RPB7"/>
    <property type="match status" value="1"/>
</dbReference>
<organism evidence="6 7">
    <name type="scientific">Methanopyrus kandleri</name>
    <dbReference type="NCBI Taxonomy" id="2320"/>
    <lineage>
        <taxon>Archaea</taxon>
        <taxon>Methanobacteriati</taxon>
        <taxon>Methanobacteriota</taxon>
        <taxon>Methanomada group</taxon>
        <taxon>Methanopyri</taxon>
        <taxon>Methanopyrales</taxon>
        <taxon>Methanopyraceae</taxon>
        <taxon>Methanopyrus</taxon>
    </lineage>
</organism>
<dbReference type="InterPro" id="IPR036898">
    <property type="entry name" value="RNA_pol_Rpb7-like_N_sf"/>
</dbReference>
<dbReference type="GO" id="GO:0005737">
    <property type="term" value="C:cytoplasm"/>
    <property type="evidence" value="ECO:0007669"/>
    <property type="project" value="UniProtKB-SubCell"/>
</dbReference>
<feature type="domain" description="S1 motif" evidence="5">
    <location>
        <begin position="88"/>
        <end position="172"/>
    </location>
</feature>
<dbReference type="InterPro" id="IPR045113">
    <property type="entry name" value="Rpb7-like"/>
</dbReference>
<dbReference type="InterPro" id="IPR005576">
    <property type="entry name" value="Rpb7-like_N"/>
</dbReference>
<comment type="subcellular location">
    <subcellularLocation>
        <location evidence="4">Cytoplasm</location>
    </subcellularLocation>
</comment>
<dbReference type="Pfam" id="PF03876">
    <property type="entry name" value="SHS2_Rpb7-N"/>
    <property type="match status" value="1"/>
</dbReference>
<comment type="subunit">
    <text evidence="4">Part of the RNA polymerase complex. Forms a stalk with Rpo4 that extends from the main structure.</text>
</comment>
<dbReference type="RefSeq" id="WP_011019819.1">
    <property type="nucleotide sequence ID" value="NZ_DUJS01000004.1"/>
</dbReference>